<evidence type="ECO:0000313" key="2">
    <source>
        <dbReference type="Proteomes" id="UP000053958"/>
    </source>
</evidence>
<dbReference type="EMBL" id="LASV01000768">
    <property type="protein sequence ID" value="KKA16453.1"/>
    <property type="molecule type" value="Genomic_DNA"/>
</dbReference>
<sequence>MQNDTGFLIVSGDTPPDDLLIEVEKEISSTESSSPRRCGDKCRELMRYGLRLPDEDWFQKYLGCSYYKAKKIGDTRLMLFDKNRLGRFVPGPPGTVLIYRAATRDGLSSGNGFFEIVPRSHRMTAGEIKRAESIPVNLGPWDVLFLAANMTIEYIKSGGGVALCEAVSASLESGKDENTNNA</sequence>
<dbReference type="RefSeq" id="XP_013323065.1">
    <property type="nucleotide sequence ID" value="XM_013467611.1"/>
</dbReference>
<gene>
    <name evidence="1" type="ORF">T310_9956</name>
</gene>
<evidence type="ECO:0000313" key="1">
    <source>
        <dbReference type="EMBL" id="KKA16453.1"/>
    </source>
</evidence>
<protein>
    <submittedName>
        <fullName evidence="1">Uncharacterized protein</fullName>
    </submittedName>
</protein>
<comment type="caution">
    <text evidence="1">The sequence shown here is derived from an EMBL/GenBank/DDBJ whole genome shotgun (WGS) entry which is preliminary data.</text>
</comment>
<dbReference type="AlphaFoldDB" id="A0A0F4YFQ9"/>
<name>A0A0F4YFQ9_RASE3</name>
<keyword evidence="2" id="KW-1185">Reference proteome</keyword>
<reference evidence="1 2" key="1">
    <citation type="submission" date="2015-04" db="EMBL/GenBank/DDBJ databases">
        <authorList>
            <person name="Heijne W.H."/>
            <person name="Fedorova N.D."/>
            <person name="Nierman W.C."/>
            <person name="Vollebregt A.W."/>
            <person name="Zhao Z."/>
            <person name="Wu L."/>
            <person name="Kumar M."/>
            <person name="Stam H."/>
            <person name="van den Berg M.A."/>
            <person name="Pel H.J."/>
        </authorList>
    </citation>
    <scope>NUCLEOTIDE SEQUENCE [LARGE SCALE GENOMIC DNA]</scope>
    <source>
        <strain evidence="1 2">CBS 393.64</strain>
    </source>
</reference>
<dbReference type="Proteomes" id="UP000053958">
    <property type="component" value="Unassembled WGS sequence"/>
</dbReference>
<proteinExistence type="predicted"/>
<dbReference type="OrthoDB" id="4456026at2759"/>
<dbReference type="GeneID" id="25321868"/>
<organism evidence="1 2">
    <name type="scientific">Rasamsonia emersonii (strain ATCC 16479 / CBS 393.64 / IMI 116815)</name>
    <dbReference type="NCBI Taxonomy" id="1408163"/>
    <lineage>
        <taxon>Eukaryota</taxon>
        <taxon>Fungi</taxon>
        <taxon>Dikarya</taxon>
        <taxon>Ascomycota</taxon>
        <taxon>Pezizomycotina</taxon>
        <taxon>Eurotiomycetes</taxon>
        <taxon>Eurotiomycetidae</taxon>
        <taxon>Eurotiales</taxon>
        <taxon>Trichocomaceae</taxon>
        <taxon>Rasamsonia</taxon>
    </lineage>
</organism>
<accession>A0A0F4YFQ9</accession>